<evidence type="ECO:0000256" key="2">
    <source>
        <dbReference type="ARBA" id="ARBA00022692"/>
    </source>
</evidence>
<dbReference type="InterPro" id="IPR036259">
    <property type="entry name" value="MFS_trans_sf"/>
</dbReference>
<comment type="subcellular location">
    <subcellularLocation>
        <location evidence="1">Endomembrane system</location>
        <topology evidence="1">Multi-pass membrane protein</topology>
    </subcellularLocation>
</comment>
<keyword evidence="4 5" id="KW-0472">Membrane</keyword>
<evidence type="ECO:0000256" key="1">
    <source>
        <dbReference type="ARBA" id="ARBA00004127"/>
    </source>
</evidence>
<dbReference type="CDD" id="cd17365">
    <property type="entry name" value="MFS_PcaK_like"/>
    <property type="match status" value="1"/>
</dbReference>
<dbReference type="InterPro" id="IPR020846">
    <property type="entry name" value="MFS_dom"/>
</dbReference>
<dbReference type="GO" id="GO:0005886">
    <property type="term" value="C:plasma membrane"/>
    <property type="evidence" value="ECO:0007669"/>
    <property type="project" value="UniProtKB-SubCell"/>
</dbReference>
<keyword evidence="3 5" id="KW-1133">Transmembrane helix</keyword>
<evidence type="ECO:0000256" key="4">
    <source>
        <dbReference type="ARBA" id="ARBA00023136"/>
    </source>
</evidence>
<dbReference type="Proteomes" id="UP000650477">
    <property type="component" value="Unassembled WGS sequence"/>
</dbReference>
<accession>A0A8I0PWS6</accession>
<keyword evidence="2 5" id="KW-0812">Transmembrane</keyword>
<name>A0A8I0PWS6_MORMO</name>
<feature type="transmembrane region" description="Helical" evidence="5">
    <location>
        <begin position="389"/>
        <end position="412"/>
    </location>
</feature>
<dbReference type="Gene3D" id="1.20.1250.20">
    <property type="entry name" value="MFS general substrate transporter like domains"/>
    <property type="match status" value="1"/>
</dbReference>
<evidence type="ECO:0000259" key="6">
    <source>
        <dbReference type="PROSITE" id="PS50850"/>
    </source>
</evidence>
<feature type="transmembrane region" description="Helical" evidence="5">
    <location>
        <begin position="260"/>
        <end position="286"/>
    </location>
</feature>
<dbReference type="InterPro" id="IPR011701">
    <property type="entry name" value="MFS"/>
</dbReference>
<evidence type="ECO:0000313" key="7">
    <source>
        <dbReference type="EMBL" id="MBE8612975.1"/>
    </source>
</evidence>
<feature type="transmembrane region" description="Helical" evidence="5">
    <location>
        <begin position="326"/>
        <end position="344"/>
    </location>
</feature>
<feature type="transmembrane region" description="Helical" evidence="5">
    <location>
        <begin position="94"/>
        <end position="113"/>
    </location>
</feature>
<feature type="transmembrane region" description="Helical" evidence="5">
    <location>
        <begin position="180"/>
        <end position="202"/>
    </location>
</feature>
<gene>
    <name evidence="7" type="ORF">CYG68_11205</name>
</gene>
<feature type="transmembrane region" description="Helical" evidence="5">
    <location>
        <begin position="298"/>
        <end position="319"/>
    </location>
</feature>
<dbReference type="SUPFAM" id="SSF103473">
    <property type="entry name" value="MFS general substrate transporter"/>
    <property type="match status" value="1"/>
</dbReference>
<dbReference type="PROSITE" id="PS50850">
    <property type="entry name" value="MFS"/>
    <property type="match status" value="1"/>
</dbReference>
<dbReference type="PROSITE" id="PS00217">
    <property type="entry name" value="SUGAR_TRANSPORT_2"/>
    <property type="match status" value="1"/>
</dbReference>
<feature type="transmembrane region" description="Helical" evidence="5">
    <location>
        <begin position="418"/>
        <end position="440"/>
    </location>
</feature>
<dbReference type="EMBL" id="PKLF01000009">
    <property type="protein sequence ID" value="MBE8612975.1"/>
    <property type="molecule type" value="Genomic_DNA"/>
</dbReference>
<dbReference type="Pfam" id="PF07690">
    <property type="entry name" value="MFS_1"/>
    <property type="match status" value="1"/>
</dbReference>
<dbReference type="PROSITE" id="PS00216">
    <property type="entry name" value="SUGAR_TRANSPORT_1"/>
    <property type="match status" value="1"/>
</dbReference>
<dbReference type="AlphaFoldDB" id="A0A8I0PWS6"/>
<comment type="caution">
    <text evidence="7">The sequence shown here is derived from an EMBL/GenBank/DDBJ whole genome shotgun (WGS) entry which is preliminary data.</text>
</comment>
<dbReference type="PANTHER" id="PTHR23508:SF10">
    <property type="entry name" value="CARBOXYLIC ACID TRANSPORTER PROTEIN HOMOLOG"/>
    <property type="match status" value="1"/>
</dbReference>
<feature type="transmembrane region" description="Helical" evidence="5">
    <location>
        <begin position="63"/>
        <end position="82"/>
    </location>
</feature>
<reference evidence="7" key="1">
    <citation type="submission" date="2017-12" db="EMBL/GenBank/DDBJ databases">
        <title>Genome sequencing and analysis.</title>
        <authorList>
            <person name="Huang Y.-T."/>
        </authorList>
    </citation>
    <scope>NUCLEOTIDE SEQUENCE</scope>
    <source>
        <strain evidence="7">VGH116</strain>
    </source>
</reference>
<evidence type="ECO:0000313" key="8">
    <source>
        <dbReference type="Proteomes" id="UP000650477"/>
    </source>
</evidence>
<evidence type="ECO:0000256" key="3">
    <source>
        <dbReference type="ARBA" id="ARBA00022989"/>
    </source>
</evidence>
<dbReference type="InterPro" id="IPR005829">
    <property type="entry name" value="Sugar_transporter_CS"/>
</dbReference>
<protein>
    <submittedName>
        <fullName evidence="7">Aromatic acid/H+ symport family MFS transporter</fullName>
    </submittedName>
</protein>
<feature type="domain" description="Major facilitator superfamily (MFS) profile" evidence="6">
    <location>
        <begin position="28"/>
        <end position="445"/>
    </location>
</feature>
<sequence>MVHEMQITVNTMKAFIDHNRISRFQWKVIIICFLIVLLDGFDISIVAYLAPVLKKEMNLTPDSLSWLFVVGMLGLMLGSMILGPLADKFGRKKLLIYSTFIYGVGSILCGLVTDFHSLVLFRFLIGIGLGGAMPICISLCSEYSPQRYRMLLCTLSWSGFTVGIAIGGVIANVVLQQLSWHWLFYFGGFFPLLCVPLIFFSLPESIESLIKRNNVRSIVELKNIVFSISCHVDWDSLKGSQHNDKPAESLTVMALFTRGFAVITLLLWVSFFFSLFVFYLLTYWLPIIFEGMYGYREINYITTMLPLGGTLGAILLALWIDYRKEAFIILASAYFFAVVFLLIIDNFIDSYYGLLFIVFMIGFTIAGAQNGLNLISATVYPPHARVTGVSWAMASGRFGSIFGSYTGVWLIADVTIPSFFSNLSLGALVCSISLIILIFIRKRRVQIIV</sequence>
<dbReference type="PANTHER" id="PTHR23508">
    <property type="entry name" value="CARBOXYLIC ACID TRANSPORTER PROTEIN HOMOLOG"/>
    <property type="match status" value="1"/>
</dbReference>
<feature type="transmembrane region" description="Helical" evidence="5">
    <location>
        <begin position="28"/>
        <end position="51"/>
    </location>
</feature>
<feature type="transmembrane region" description="Helical" evidence="5">
    <location>
        <begin position="119"/>
        <end position="139"/>
    </location>
</feature>
<proteinExistence type="predicted"/>
<evidence type="ECO:0000256" key="5">
    <source>
        <dbReference type="SAM" id="Phobius"/>
    </source>
</evidence>
<dbReference type="GO" id="GO:0046943">
    <property type="term" value="F:carboxylic acid transmembrane transporter activity"/>
    <property type="evidence" value="ECO:0007669"/>
    <property type="project" value="TreeGrafter"/>
</dbReference>
<feature type="transmembrane region" description="Helical" evidence="5">
    <location>
        <begin position="151"/>
        <end position="174"/>
    </location>
</feature>
<feature type="transmembrane region" description="Helical" evidence="5">
    <location>
        <begin position="350"/>
        <end position="368"/>
    </location>
</feature>
<organism evidence="7 8">
    <name type="scientific">Morganella morganii</name>
    <name type="common">Proteus morganii</name>
    <dbReference type="NCBI Taxonomy" id="582"/>
    <lineage>
        <taxon>Bacteria</taxon>
        <taxon>Pseudomonadati</taxon>
        <taxon>Pseudomonadota</taxon>
        <taxon>Gammaproteobacteria</taxon>
        <taxon>Enterobacterales</taxon>
        <taxon>Morganellaceae</taxon>
        <taxon>Morganella</taxon>
    </lineage>
</organism>